<evidence type="ECO:0000256" key="6">
    <source>
        <dbReference type="ARBA" id="ARBA00022967"/>
    </source>
</evidence>
<dbReference type="GO" id="GO:0019386">
    <property type="term" value="P:methanogenesis, from carbon dioxide"/>
    <property type="evidence" value="ECO:0007669"/>
    <property type="project" value="UniProtKB-UniRule"/>
</dbReference>
<dbReference type="PIRSF" id="PIRSF500207">
    <property type="entry name" value="MtrA"/>
    <property type="match status" value="1"/>
</dbReference>
<dbReference type="GO" id="GO:0030269">
    <property type="term" value="F:tetrahydromethanopterin S-methyltransferase activity"/>
    <property type="evidence" value="ECO:0007669"/>
    <property type="project" value="UniProtKB-UniRule"/>
</dbReference>
<dbReference type="Proteomes" id="UP000033038">
    <property type="component" value="Chromosome"/>
</dbReference>
<gene>
    <name evidence="11" type="primary">mtrA</name>
    <name evidence="13" type="ORF">MSBRW_3466</name>
</gene>
<keyword evidence="4 11" id="KW-0808">Transferase</keyword>
<organism evidence="13 14">
    <name type="scientific">Methanosarcina barkeri str. Wiesmoor</name>
    <dbReference type="NCBI Taxonomy" id="1434109"/>
    <lineage>
        <taxon>Archaea</taxon>
        <taxon>Methanobacteriati</taxon>
        <taxon>Methanobacteriota</taxon>
        <taxon>Stenosarchaea group</taxon>
        <taxon>Methanomicrobia</taxon>
        <taxon>Methanosarcinales</taxon>
        <taxon>Methanosarcinaceae</taxon>
        <taxon>Methanosarcina</taxon>
    </lineage>
</organism>
<proteinExistence type="inferred from homology"/>
<dbReference type="GeneID" id="24825090"/>
<sequence>MADKKEPAPGWPILKGEYEVGDVKNCVLVITCGSHLPGQPILDAGAAVTGSCKTENLGIEKVVAHIISNPNIRYLLVTGSEVKGHITGQSVMSLHANGVKDNRISGALGAIPYVENLNEDAIARFQEQVDVVNLLDTEDMGAITSKVKELASKDPGAFDAEPMIVEISEEGEEEEEGGAVRPVSGEIAVIRSRLKAIEARMMDIGNLNKFHSGVHAGKIEGAMIGLTVTISLLGLLLLGR</sequence>
<comment type="function">
    <text evidence="11">Part of a complex that catalyzes the formation of methyl-coenzyme M and tetrahydromethanopterin from coenzyme M and methyl-tetrahydromethanopterin. This is an energy-conserving, sodium-ion translocating step.</text>
</comment>
<dbReference type="GO" id="GO:0050897">
    <property type="term" value="F:cobalt ion binding"/>
    <property type="evidence" value="ECO:0007669"/>
    <property type="project" value="InterPro"/>
</dbReference>
<keyword evidence="8 11" id="KW-0484">Methanogenesis</keyword>
<comment type="subcellular location">
    <subcellularLocation>
        <location evidence="11">Cell membrane</location>
        <topology evidence="11">Single-pass membrane protein</topology>
    </subcellularLocation>
</comment>
<evidence type="ECO:0000256" key="9">
    <source>
        <dbReference type="ARBA" id="ARBA00023136"/>
    </source>
</evidence>
<evidence type="ECO:0000313" key="14">
    <source>
        <dbReference type="Proteomes" id="UP000033038"/>
    </source>
</evidence>
<dbReference type="RefSeq" id="WP_011306268.1">
    <property type="nucleotide sequence ID" value="NZ_CP009526.1"/>
</dbReference>
<keyword evidence="2 11" id="KW-0554">One-carbon metabolism</keyword>
<dbReference type="NCBIfam" id="TIGR01111">
    <property type="entry name" value="mtrA"/>
    <property type="match status" value="1"/>
</dbReference>
<evidence type="ECO:0000256" key="11">
    <source>
        <dbReference type="HAMAP-Rule" id="MF_01093"/>
    </source>
</evidence>
<reference evidence="13 14" key="1">
    <citation type="submission" date="2014-07" db="EMBL/GenBank/DDBJ databases">
        <title>Methanogenic archaea and the global carbon cycle.</title>
        <authorList>
            <person name="Henriksen J.R."/>
            <person name="Luke J."/>
            <person name="Reinhart S."/>
            <person name="Benedict M.N."/>
            <person name="Youngblut N.D."/>
            <person name="Metcalf M.E."/>
            <person name="Whitaker R.J."/>
            <person name="Metcalf W.W."/>
        </authorList>
    </citation>
    <scope>NUCLEOTIDE SEQUENCE [LARGE SCALE GENOMIC DNA]</scope>
    <source>
        <strain evidence="13 14">Wiesmoor</strain>
    </source>
</reference>
<dbReference type="GO" id="GO:0032259">
    <property type="term" value="P:methylation"/>
    <property type="evidence" value="ECO:0007669"/>
    <property type="project" value="UniProtKB-KW"/>
</dbReference>
<evidence type="ECO:0000256" key="7">
    <source>
        <dbReference type="ARBA" id="ARBA00022989"/>
    </source>
</evidence>
<dbReference type="EC" id="7.2.1.4" evidence="11 12"/>
<keyword evidence="7 11" id="KW-1133">Transmembrane helix</keyword>
<feature type="transmembrane region" description="Helical" evidence="11">
    <location>
        <begin position="221"/>
        <end position="239"/>
    </location>
</feature>
<dbReference type="PATRIC" id="fig|1434109.4.peg.4491"/>
<dbReference type="GO" id="GO:0006730">
    <property type="term" value="P:one-carbon metabolic process"/>
    <property type="evidence" value="ECO:0007669"/>
    <property type="project" value="UniProtKB-UniRule"/>
</dbReference>
<evidence type="ECO:0000256" key="2">
    <source>
        <dbReference type="ARBA" id="ARBA00022563"/>
    </source>
</evidence>
<comment type="cofactor">
    <cofactor evidence="11">
        <name>5-hydroxybenzimidazolylcob(I)amide</name>
        <dbReference type="ChEBI" id="CHEBI:60494"/>
    </cofactor>
    <text evidence="11">Binds 1 5-hydroxybenzimidazolylcobamide group.</text>
</comment>
<evidence type="ECO:0000256" key="1">
    <source>
        <dbReference type="ARBA" id="ARBA00022475"/>
    </source>
</evidence>
<evidence type="ECO:0000256" key="12">
    <source>
        <dbReference type="NCBIfam" id="TIGR01111"/>
    </source>
</evidence>
<dbReference type="EMBL" id="CP009526">
    <property type="protein sequence ID" value="AKB52719.1"/>
    <property type="molecule type" value="Genomic_DNA"/>
</dbReference>
<evidence type="ECO:0000256" key="10">
    <source>
        <dbReference type="ARBA" id="ARBA00023285"/>
    </source>
</evidence>
<dbReference type="InterPro" id="IPR005778">
    <property type="entry name" value="MtrA"/>
</dbReference>
<comment type="catalytic activity">
    <reaction evidence="11">
        <text>5-methyl-5,6,7,8-tetrahydromethanopterin + coenzyme M + 2 Na(+)(in) = 5,6,7,8-tetrahydromethanopterin + methyl-coenzyme M + 2 Na(+)(out)</text>
        <dbReference type="Rhea" id="RHEA:53492"/>
        <dbReference type="ChEBI" id="CHEBI:29101"/>
        <dbReference type="ChEBI" id="CHEBI:58103"/>
        <dbReference type="ChEBI" id="CHEBI:58116"/>
        <dbReference type="ChEBI" id="CHEBI:58286"/>
        <dbReference type="ChEBI" id="CHEBI:58319"/>
        <dbReference type="EC" id="7.2.1.4"/>
    </reaction>
</comment>
<keyword evidence="3 11" id="KW-0489">Methyltransferase</keyword>
<evidence type="ECO:0000256" key="3">
    <source>
        <dbReference type="ARBA" id="ARBA00022603"/>
    </source>
</evidence>
<keyword evidence="10 11" id="KW-0170">Cobalt</keyword>
<keyword evidence="6 11" id="KW-1278">Translocase</keyword>
<dbReference type="GO" id="GO:0005886">
    <property type="term" value="C:plasma membrane"/>
    <property type="evidence" value="ECO:0007669"/>
    <property type="project" value="UniProtKB-SubCell"/>
</dbReference>
<dbReference type="UniPathway" id="UPA00640">
    <property type="reaction ID" value="UER00698"/>
</dbReference>
<evidence type="ECO:0000256" key="5">
    <source>
        <dbReference type="ARBA" id="ARBA00022692"/>
    </source>
</evidence>
<dbReference type="AlphaFoldDB" id="A0A0E3QQE5"/>
<keyword evidence="1 11" id="KW-1003">Cell membrane</keyword>
<evidence type="ECO:0000256" key="4">
    <source>
        <dbReference type="ARBA" id="ARBA00022679"/>
    </source>
</evidence>
<dbReference type="Pfam" id="PF04208">
    <property type="entry name" value="MtrA"/>
    <property type="match status" value="1"/>
</dbReference>
<comment type="pathway">
    <text evidence="11">One-carbon metabolism; methanogenesis from CO(2); methyl-coenzyme M from 5,10-methylene-5,6,7,8-tetrahydromethanopterin: step 2/2.</text>
</comment>
<dbReference type="SMR" id="A0A0E3QQE5"/>
<protein>
    <recommendedName>
        <fullName evidence="11 12">Tetrahydromethanopterin S-methyltransferase subunit A</fullName>
        <ecNumber evidence="11 12">7.2.1.4</ecNumber>
    </recommendedName>
    <alternativeName>
        <fullName evidence="11">N5-methyltetrahydromethanopterin--coenzyme M methyltransferase subunit A</fullName>
    </alternativeName>
</protein>
<name>A0A0E3QQE5_METBA</name>
<dbReference type="PIRSF" id="PIRSF009452">
    <property type="entry name" value="MtrA_MtxA"/>
    <property type="match status" value="1"/>
</dbReference>
<keyword evidence="9 11" id="KW-0472">Membrane</keyword>
<comment type="similarity">
    <text evidence="11">Belongs to the MtrA family.</text>
</comment>
<evidence type="ECO:0000256" key="8">
    <source>
        <dbReference type="ARBA" id="ARBA00022994"/>
    </source>
</evidence>
<dbReference type="NCBIfam" id="NF002126">
    <property type="entry name" value="PRK00964.1-4"/>
    <property type="match status" value="1"/>
</dbReference>
<evidence type="ECO:0000313" key="13">
    <source>
        <dbReference type="EMBL" id="AKB52719.1"/>
    </source>
</evidence>
<dbReference type="InterPro" id="IPR030688">
    <property type="entry name" value="MeTrfase_MtrA/MtxA"/>
</dbReference>
<comment type="subunit">
    <text evidence="11">The complex is composed of 8 subunits; MtrA, MtrB, MtrC, MtrD, MtrE, MtrF, MtrG and MtrH.</text>
</comment>
<keyword evidence="5 11" id="KW-0812">Transmembrane</keyword>
<feature type="binding site" evidence="11">
    <location>
        <position position="85"/>
    </location>
    <ligand>
        <name>5-hydroxybenzimidazolylcob(I)amide</name>
        <dbReference type="ChEBI" id="CHEBI:60494"/>
        <note>cofactor</note>
    </ligand>
</feature>
<dbReference type="HAMAP" id="MF_01093">
    <property type="entry name" value="MtrA"/>
    <property type="match status" value="1"/>
</dbReference>
<accession>A0A0E3QQE5</accession>
<dbReference type="HOGENOM" id="CLU_100863_0_0_2"/>
<dbReference type="KEGG" id="mbw:MSBRW_3466"/>